<accession>A0ABQ2TSY0</accession>
<feature type="compositionally biased region" description="Polar residues" evidence="3">
    <location>
        <begin position="95"/>
        <end position="105"/>
    </location>
</feature>
<dbReference type="InterPro" id="IPR011010">
    <property type="entry name" value="DNA_brk_join_enz"/>
</dbReference>
<dbReference type="InterPro" id="IPR010998">
    <property type="entry name" value="Integrase_recombinase_N"/>
</dbReference>
<dbReference type="InterPro" id="IPR004107">
    <property type="entry name" value="Integrase_SAM-like_N"/>
</dbReference>
<name>A0ABQ2TSY0_9ACTN</name>
<dbReference type="Proteomes" id="UP000629911">
    <property type="component" value="Unassembled WGS sequence"/>
</dbReference>
<dbReference type="EMBL" id="BMTZ01000002">
    <property type="protein sequence ID" value="GGT39195.1"/>
    <property type="molecule type" value="Genomic_DNA"/>
</dbReference>
<sequence>MEERGLAPTTVDRCDGLLRLYLLPAFGSKNLDEITPPSVRTWRAERLKATGATTVAKWYRLLKAILQTAVDDDLLRTNACRIKGVGREEADERSTATVEQGSTSPTPWARAGAYRSWSVLSPRSTPRNWPSCAAAVSISTNAPCGSRMRHRS</sequence>
<evidence type="ECO:0000313" key="6">
    <source>
        <dbReference type="Proteomes" id="UP000629911"/>
    </source>
</evidence>
<reference evidence="6" key="1">
    <citation type="journal article" date="2019" name="Int. J. Syst. Evol. Microbiol.">
        <title>The Global Catalogue of Microorganisms (GCM) 10K type strain sequencing project: providing services to taxonomists for standard genome sequencing and annotation.</title>
        <authorList>
            <consortium name="The Broad Institute Genomics Platform"/>
            <consortium name="The Broad Institute Genome Sequencing Center for Infectious Disease"/>
            <person name="Wu L."/>
            <person name="Ma J."/>
        </authorList>
    </citation>
    <scope>NUCLEOTIDE SEQUENCE [LARGE SCALE GENOMIC DNA]</scope>
    <source>
        <strain evidence="6">JCM 4422</strain>
    </source>
</reference>
<keyword evidence="1 2" id="KW-0238">DNA-binding</keyword>
<dbReference type="PROSITE" id="PS51900">
    <property type="entry name" value="CB"/>
    <property type="match status" value="1"/>
</dbReference>
<gene>
    <name evidence="5" type="ORF">GCM10010287_09940</name>
</gene>
<protein>
    <recommendedName>
        <fullName evidence="4">Core-binding (CB) domain-containing protein</fullName>
    </recommendedName>
</protein>
<evidence type="ECO:0000256" key="2">
    <source>
        <dbReference type="PROSITE-ProRule" id="PRU01248"/>
    </source>
</evidence>
<evidence type="ECO:0000256" key="1">
    <source>
        <dbReference type="ARBA" id="ARBA00023125"/>
    </source>
</evidence>
<feature type="region of interest" description="Disordered" evidence="3">
    <location>
        <begin position="86"/>
        <end position="105"/>
    </location>
</feature>
<evidence type="ECO:0000256" key="3">
    <source>
        <dbReference type="SAM" id="MobiDB-lite"/>
    </source>
</evidence>
<comment type="caution">
    <text evidence="5">The sequence shown here is derived from an EMBL/GenBank/DDBJ whole genome shotgun (WGS) entry which is preliminary data.</text>
</comment>
<feature type="domain" description="Core-binding (CB)" evidence="4">
    <location>
        <begin position="1"/>
        <end position="70"/>
    </location>
</feature>
<organism evidence="5 6">
    <name type="scientific">Streptomyces variabilis</name>
    <dbReference type="NCBI Taxonomy" id="67372"/>
    <lineage>
        <taxon>Bacteria</taxon>
        <taxon>Bacillati</taxon>
        <taxon>Actinomycetota</taxon>
        <taxon>Actinomycetes</taxon>
        <taxon>Kitasatosporales</taxon>
        <taxon>Streptomycetaceae</taxon>
        <taxon>Streptomyces</taxon>
        <taxon>Streptomyces griseoincarnatus group</taxon>
    </lineage>
</organism>
<dbReference type="Pfam" id="PF14659">
    <property type="entry name" value="Phage_int_SAM_3"/>
    <property type="match status" value="1"/>
</dbReference>
<keyword evidence="6" id="KW-1185">Reference proteome</keyword>
<dbReference type="Gene3D" id="1.10.150.130">
    <property type="match status" value="1"/>
</dbReference>
<dbReference type="InterPro" id="IPR044068">
    <property type="entry name" value="CB"/>
</dbReference>
<proteinExistence type="predicted"/>
<evidence type="ECO:0000259" key="4">
    <source>
        <dbReference type="PROSITE" id="PS51900"/>
    </source>
</evidence>
<evidence type="ECO:0000313" key="5">
    <source>
        <dbReference type="EMBL" id="GGT39195.1"/>
    </source>
</evidence>
<dbReference type="SUPFAM" id="SSF56349">
    <property type="entry name" value="DNA breaking-rejoining enzymes"/>
    <property type="match status" value="1"/>
</dbReference>